<dbReference type="InterPro" id="IPR053183">
    <property type="entry name" value="ASL1"/>
</dbReference>
<comment type="caution">
    <text evidence="3">The sequence shown here is derived from an EMBL/GenBank/DDBJ whole genome shotgun (WGS) entry which is preliminary data.</text>
</comment>
<dbReference type="Pfam" id="PF11790">
    <property type="entry name" value="Glyco_hydro_cc"/>
    <property type="match status" value="1"/>
</dbReference>
<dbReference type="InterPro" id="IPR017853">
    <property type="entry name" value="GH"/>
</dbReference>
<dbReference type="PROSITE" id="PS51257">
    <property type="entry name" value="PROKAR_LIPOPROTEIN"/>
    <property type="match status" value="1"/>
</dbReference>
<name>A0A4Y7T2U3_COPMI</name>
<dbReference type="PANTHER" id="PTHR34154">
    <property type="entry name" value="ALKALI-SENSITIVE LINKAGE PROTEIN 1"/>
    <property type="match status" value="1"/>
</dbReference>
<dbReference type="GO" id="GO:0009277">
    <property type="term" value="C:fungal-type cell wall"/>
    <property type="evidence" value="ECO:0007669"/>
    <property type="project" value="TreeGrafter"/>
</dbReference>
<dbReference type="OrthoDB" id="5959761at2759"/>
<protein>
    <recommendedName>
        <fullName evidence="2">Asl1-like glycosyl hydrolase catalytic domain-containing protein</fullName>
    </recommendedName>
</protein>
<feature type="domain" description="Asl1-like glycosyl hydrolase catalytic" evidence="2">
    <location>
        <begin position="36"/>
        <end position="277"/>
    </location>
</feature>
<feature type="signal peptide" evidence="1">
    <location>
        <begin position="1"/>
        <end position="25"/>
    </location>
</feature>
<keyword evidence="4" id="KW-1185">Reference proteome</keyword>
<dbReference type="Proteomes" id="UP000298030">
    <property type="component" value="Unassembled WGS sequence"/>
</dbReference>
<dbReference type="InterPro" id="IPR024655">
    <property type="entry name" value="Asl1_glyco_hydro_catalytic"/>
</dbReference>
<keyword evidence="1" id="KW-0732">Signal</keyword>
<dbReference type="AlphaFoldDB" id="A0A4Y7T2U3"/>
<proteinExistence type="predicted"/>
<evidence type="ECO:0000259" key="2">
    <source>
        <dbReference type="Pfam" id="PF11790"/>
    </source>
</evidence>
<dbReference type="EMBL" id="QPFP01000032">
    <property type="protein sequence ID" value="TEB28477.1"/>
    <property type="molecule type" value="Genomic_DNA"/>
</dbReference>
<reference evidence="3 4" key="1">
    <citation type="journal article" date="2019" name="Nat. Ecol. Evol.">
        <title>Megaphylogeny resolves global patterns of mushroom evolution.</title>
        <authorList>
            <person name="Varga T."/>
            <person name="Krizsan K."/>
            <person name="Foldi C."/>
            <person name="Dima B."/>
            <person name="Sanchez-Garcia M."/>
            <person name="Sanchez-Ramirez S."/>
            <person name="Szollosi G.J."/>
            <person name="Szarkandi J.G."/>
            <person name="Papp V."/>
            <person name="Albert L."/>
            <person name="Andreopoulos W."/>
            <person name="Angelini C."/>
            <person name="Antonin V."/>
            <person name="Barry K.W."/>
            <person name="Bougher N.L."/>
            <person name="Buchanan P."/>
            <person name="Buyck B."/>
            <person name="Bense V."/>
            <person name="Catcheside P."/>
            <person name="Chovatia M."/>
            <person name="Cooper J."/>
            <person name="Damon W."/>
            <person name="Desjardin D."/>
            <person name="Finy P."/>
            <person name="Geml J."/>
            <person name="Haridas S."/>
            <person name="Hughes K."/>
            <person name="Justo A."/>
            <person name="Karasinski D."/>
            <person name="Kautmanova I."/>
            <person name="Kiss B."/>
            <person name="Kocsube S."/>
            <person name="Kotiranta H."/>
            <person name="LaButti K.M."/>
            <person name="Lechner B.E."/>
            <person name="Liimatainen K."/>
            <person name="Lipzen A."/>
            <person name="Lukacs Z."/>
            <person name="Mihaltcheva S."/>
            <person name="Morgado L.N."/>
            <person name="Niskanen T."/>
            <person name="Noordeloos M.E."/>
            <person name="Ohm R.A."/>
            <person name="Ortiz-Santana B."/>
            <person name="Ovrebo C."/>
            <person name="Racz N."/>
            <person name="Riley R."/>
            <person name="Savchenko A."/>
            <person name="Shiryaev A."/>
            <person name="Soop K."/>
            <person name="Spirin V."/>
            <person name="Szebenyi C."/>
            <person name="Tomsovsky M."/>
            <person name="Tulloss R.E."/>
            <person name="Uehling J."/>
            <person name="Grigoriev I.V."/>
            <person name="Vagvolgyi C."/>
            <person name="Papp T."/>
            <person name="Martin F.M."/>
            <person name="Miettinen O."/>
            <person name="Hibbett D.S."/>
            <person name="Nagy L.G."/>
        </authorList>
    </citation>
    <scope>NUCLEOTIDE SEQUENCE [LARGE SCALE GENOMIC DNA]</scope>
    <source>
        <strain evidence="3 4">FP101781</strain>
    </source>
</reference>
<gene>
    <name evidence="3" type="ORF">FA13DRAFT_1633071</name>
</gene>
<accession>A0A4Y7T2U3</accession>
<evidence type="ECO:0000256" key="1">
    <source>
        <dbReference type="SAM" id="SignalP"/>
    </source>
</evidence>
<dbReference type="GO" id="GO:0071966">
    <property type="term" value="P:fungal-type cell wall polysaccharide metabolic process"/>
    <property type="evidence" value="ECO:0007669"/>
    <property type="project" value="TreeGrafter"/>
</dbReference>
<sequence>MKTKTVSTHFSLALAAFLGASCAFAATPVSASAKAGLAWPNGDTVSMPQYAGSGKVSWYYTWIADPINYDGDLEFVPLLWGDEESIKNWDKSMNNLFKKKKNTAAVMGMNEPDHDGQAALTPEQGVEVWKEHIKPLKESHGVRLGSPGPTSAAKGKQWLLDWQAACGSDCDFDFLVLHHYGWNSTHFINYITDMHDTFQKPIWVTEWACHDFSTEFVRTCSAEDVKIYLNTTQSWMDSLDWIERYAWFGAMKDMRNVNPLNALMDSNGVINELGLQYIGGYASSSLSHLTELLPLSLLDWKGPGLPDSSLPRGANANRPPNSASSLQIISSVSLGALGLVLALGVYL</sequence>
<evidence type="ECO:0000313" key="3">
    <source>
        <dbReference type="EMBL" id="TEB28477.1"/>
    </source>
</evidence>
<dbReference type="PANTHER" id="PTHR34154:SF3">
    <property type="entry name" value="ALKALI-SENSITIVE LINKAGE PROTEIN 1"/>
    <property type="match status" value="1"/>
</dbReference>
<organism evidence="3 4">
    <name type="scientific">Coprinellus micaceus</name>
    <name type="common">Glistening ink-cap mushroom</name>
    <name type="synonym">Coprinus micaceus</name>
    <dbReference type="NCBI Taxonomy" id="71717"/>
    <lineage>
        <taxon>Eukaryota</taxon>
        <taxon>Fungi</taxon>
        <taxon>Dikarya</taxon>
        <taxon>Basidiomycota</taxon>
        <taxon>Agaricomycotina</taxon>
        <taxon>Agaricomycetes</taxon>
        <taxon>Agaricomycetidae</taxon>
        <taxon>Agaricales</taxon>
        <taxon>Agaricineae</taxon>
        <taxon>Psathyrellaceae</taxon>
        <taxon>Coprinellus</taxon>
    </lineage>
</organism>
<dbReference type="SUPFAM" id="SSF51445">
    <property type="entry name" value="(Trans)glycosidases"/>
    <property type="match status" value="1"/>
</dbReference>
<evidence type="ECO:0000313" key="4">
    <source>
        <dbReference type="Proteomes" id="UP000298030"/>
    </source>
</evidence>
<dbReference type="Gene3D" id="3.20.20.80">
    <property type="entry name" value="Glycosidases"/>
    <property type="match status" value="1"/>
</dbReference>
<dbReference type="STRING" id="71717.A0A4Y7T2U3"/>
<feature type="chain" id="PRO_5021400892" description="Asl1-like glycosyl hydrolase catalytic domain-containing protein" evidence="1">
    <location>
        <begin position="26"/>
        <end position="347"/>
    </location>
</feature>